<keyword evidence="2" id="KW-0677">Repeat</keyword>
<evidence type="ECO:0000313" key="9">
    <source>
        <dbReference type="Proteomes" id="UP001527925"/>
    </source>
</evidence>
<feature type="compositionally biased region" description="Polar residues" evidence="6">
    <location>
        <begin position="270"/>
        <end position="286"/>
    </location>
</feature>
<feature type="region of interest" description="Disordered" evidence="6">
    <location>
        <begin position="148"/>
        <end position="174"/>
    </location>
</feature>
<keyword evidence="3 5" id="KW-0863">Zinc-finger</keyword>
<dbReference type="EMBL" id="JADGIZ020000008">
    <property type="protein sequence ID" value="KAL2918049.1"/>
    <property type="molecule type" value="Genomic_DNA"/>
</dbReference>
<dbReference type="SUPFAM" id="SSF57667">
    <property type="entry name" value="beta-beta-alpha zinc fingers"/>
    <property type="match status" value="1"/>
</dbReference>
<evidence type="ECO:0000313" key="8">
    <source>
        <dbReference type="EMBL" id="KAL2918049.1"/>
    </source>
</evidence>
<accession>A0ABR4NF16</accession>
<dbReference type="Proteomes" id="UP001527925">
    <property type="component" value="Unassembled WGS sequence"/>
</dbReference>
<keyword evidence="9" id="KW-1185">Reference proteome</keyword>
<name>A0ABR4NF16_9FUNG</name>
<feature type="region of interest" description="Disordered" evidence="6">
    <location>
        <begin position="192"/>
        <end position="300"/>
    </location>
</feature>
<sequence>MTPSTPNHVDPLYFSRLVDSLAVRATPGAGLASWLPMSPEPVHDISPLASPPQPASALAPTLAFAQQFDLSALDLGLQFGAADFGFGLGVGLPTTAAMAAMLAAVAPVDAARLSSPFAQQHALLAAGVQTVVVPDSLPSGSLPADMLPIDLFPANDPRDTAAPAADTPSPRANASPFLAQLGAMTPPVSPAAPAFGAASHPSVSASSPANASPVADSDDDEQGTDMGDADFLPSDEDPASDEDNAIANDDSDDEGSCYGSDVRPRAPRMSLTSSAQSADSTMSGDSIVTAKPLRRGPRRAADPANYRFPCTLCDRAFTRKYNLEAHILVHQNRKPYSCSHKNCSEAFVRKYDLKRHIRTIHQRTYYGPCPHCQRQYSRIDSYRKHVRLCDLQHEEDSDA</sequence>
<dbReference type="PROSITE" id="PS50157">
    <property type="entry name" value="ZINC_FINGER_C2H2_2"/>
    <property type="match status" value="2"/>
</dbReference>
<feature type="compositionally biased region" description="Acidic residues" evidence="6">
    <location>
        <begin position="233"/>
        <end position="255"/>
    </location>
</feature>
<gene>
    <name evidence="8" type="ORF">HK105_202463</name>
</gene>
<dbReference type="Gene3D" id="3.30.160.60">
    <property type="entry name" value="Classic Zinc Finger"/>
    <property type="match status" value="2"/>
</dbReference>
<dbReference type="InterPro" id="IPR050329">
    <property type="entry name" value="GLI_C2H2-zinc-finger"/>
</dbReference>
<dbReference type="PROSITE" id="PS00028">
    <property type="entry name" value="ZINC_FINGER_C2H2_1"/>
    <property type="match status" value="2"/>
</dbReference>
<keyword evidence="4" id="KW-0862">Zinc</keyword>
<dbReference type="PANTHER" id="PTHR19818:SF139">
    <property type="entry name" value="PAIR-RULE PROTEIN ODD-PAIRED"/>
    <property type="match status" value="1"/>
</dbReference>
<evidence type="ECO:0000259" key="7">
    <source>
        <dbReference type="PROSITE" id="PS50157"/>
    </source>
</evidence>
<protein>
    <recommendedName>
        <fullName evidence="7">C2H2-type domain-containing protein</fullName>
    </recommendedName>
</protein>
<feature type="compositionally biased region" description="Low complexity" evidence="6">
    <location>
        <begin position="160"/>
        <end position="172"/>
    </location>
</feature>
<evidence type="ECO:0000256" key="5">
    <source>
        <dbReference type="PROSITE-ProRule" id="PRU00042"/>
    </source>
</evidence>
<feature type="compositionally biased region" description="Low complexity" evidence="6">
    <location>
        <begin position="197"/>
        <end position="215"/>
    </location>
</feature>
<comment type="caution">
    <text evidence="8">The sequence shown here is derived from an EMBL/GenBank/DDBJ whole genome shotgun (WGS) entry which is preliminary data.</text>
</comment>
<keyword evidence="1" id="KW-0479">Metal-binding</keyword>
<dbReference type="SMART" id="SM00355">
    <property type="entry name" value="ZnF_C2H2"/>
    <property type="match status" value="3"/>
</dbReference>
<dbReference type="InterPro" id="IPR013087">
    <property type="entry name" value="Znf_C2H2_type"/>
</dbReference>
<evidence type="ECO:0000256" key="6">
    <source>
        <dbReference type="SAM" id="MobiDB-lite"/>
    </source>
</evidence>
<feature type="domain" description="C2H2-type" evidence="7">
    <location>
        <begin position="336"/>
        <end position="361"/>
    </location>
</feature>
<evidence type="ECO:0000256" key="1">
    <source>
        <dbReference type="ARBA" id="ARBA00022723"/>
    </source>
</evidence>
<dbReference type="Pfam" id="PF00096">
    <property type="entry name" value="zf-C2H2"/>
    <property type="match status" value="2"/>
</dbReference>
<organism evidence="8 9">
    <name type="scientific">Polyrhizophydium stewartii</name>
    <dbReference type="NCBI Taxonomy" id="2732419"/>
    <lineage>
        <taxon>Eukaryota</taxon>
        <taxon>Fungi</taxon>
        <taxon>Fungi incertae sedis</taxon>
        <taxon>Chytridiomycota</taxon>
        <taxon>Chytridiomycota incertae sedis</taxon>
        <taxon>Chytridiomycetes</taxon>
        <taxon>Rhizophydiales</taxon>
        <taxon>Rhizophydiales incertae sedis</taxon>
        <taxon>Polyrhizophydium</taxon>
    </lineage>
</organism>
<dbReference type="InterPro" id="IPR036236">
    <property type="entry name" value="Znf_C2H2_sf"/>
</dbReference>
<evidence type="ECO:0000256" key="2">
    <source>
        <dbReference type="ARBA" id="ARBA00022737"/>
    </source>
</evidence>
<reference evidence="8 9" key="1">
    <citation type="submission" date="2023-09" db="EMBL/GenBank/DDBJ databases">
        <title>Pangenome analysis of Batrachochytrium dendrobatidis and related Chytrids.</title>
        <authorList>
            <person name="Yacoub M.N."/>
            <person name="Stajich J.E."/>
            <person name="James T.Y."/>
        </authorList>
    </citation>
    <scope>NUCLEOTIDE SEQUENCE [LARGE SCALE GENOMIC DNA]</scope>
    <source>
        <strain evidence="8 9">JEL0888</strain>
    </source>
</reference>
<evidence type="ECO:0000256" key="3">
    <source>
        <dbReference type="ARBA" id="ARBA00022771"/>
    </source>
</evidence>
<feature type="domain" description="C2H2-type" evidence="7">
    <location>
        <begin position="308"/>
        <end position="335"/>
    </location>
</feature>
<proteinExistence type="predicted"/>
<evidence type="ECO:0000256" key="4">
    <source>
        <dbReference type="ARBA" id="ARBA00022833"/>
    </source>
</evidence>
<dbReference type="PANTHER" id="PTHR19818">
    <property type="entry name" value="ZINC FINGER PROTEIN ZIC AND GLI"/>
    <property type="match status" value="1"/>
</dbReference>